<dbReference type="AlphaFoldDB" id="A0A504Y6Z3"/>
<dbReference type="SUPFAM" id="SSF50156">
    <property type="entry name" value="PDZ domain-like"/>
    <property type="match status" value="1"/>
</dbReference>
<dbReference type="GO" id="GO:0031175">
    <property type="term" value="P:neuron projection development"/>
    <property type="evidence" value="ECO:0007669"/>
    <property type="project" value="TreeGrafter"/>
</dbReference>
<dbReference type="InterPro" id="IPR001478">
    <property type="entry name" value="PDZ"/>
</dbReference>
<feature type="compositionally biased region" description="Low complexity" evidence="12">
    <location>
        <begin position="118"/>
        <end position="133"/>
    </location>
</feature>
<keyword evidence="10" id="KW-0206">Cytoskeleton</keyword>
<feature type="compositionally biased region" description="Basic and acidic residues" evidence="12">
    <location>
        <begin position="277"/>
        <end position="288"/>
    </location>
</feature>
<keyword evidence="9" id="KW-0009">Actin-binding</keyword>
<evidence type="ECO:0000313" key="14">
    <source>
        <dbReference type="EMBL" id="TPP56703.1"/>
    </source>
</evidence>
<dbReference type="GO" id="GO:0030425">
    <property type="term" value="C:dendrite"/>
    <property type="evidence" value="ECO:0007669"/>
    <property type="project" value="TreeGrafter"/>
</dbReference>
<evidence type="ECO:0000256" key="11">
    <source>
        <dbReference type="ARBA" id="ARBA00034103"/>
    </source>
</evidence>
<evidence type="ECO:0000256" key="9">
    <source>
        <dbReference type="ARBA" id="ARBA00023203"/>
    </source>
</evidence>
<dbReference type="GO" id="GO:0051015">
    <property type="term" value="F:actin filament binding"/>
    <property type="evidence" value="ECO:0007669"/>
    <property type="project" value="TreeGrafter"/>
</dbReference>
<keyword evidence="5" id="KW-0221">Differentiation</keyword>
<evidence type="ECO:0000313" key="15">
    <source>
        <dbReference type="Proteomes" id="UP000316759"/>
    </source>
</evidence>
<proteinExistence type="predicted"/>
<evidence type="ECO:0000256" key="2">
    <source>
        <dbReference type="ARBA" id="ARBA00022473"/>
    </source>
</evidence>
<evidence type="ECO:0000256" key="4">
    <source>
        <dbReference type="ARBA" id="ARBA00022553"/>
    </source>
</evidence>
<evidence type="ECO:0000256" key="5">
    <source>
        <dbReference type="ARBA" id="ARBA00022782"/>
    </source>
</evidence>
<dbReference type="GO" id="GO:0015629">
    <property type="term" value="C:actin cytoskeleton"/>
    <property type="evidence" value="ECO:0007669"/>
    <property type="project" value="TreeGrafter"/>
</dbReference>
<accession>A0A504Y6Z3</accession>
<dbReference type="InterPro" id="IPR040645">
    <property type="entry name" value="Neurabin-1/2_PDZ"/>
</dbReference>
<evidence type="ECO:0000259" key="13">
    <source>
        <dbReference type="PROSITE" id="PS50106"/>
    </source>
</evidence>
<dbReference type="InterPro" id="IPR036034">
    <property type="entry name" value="PDZ_sf"/>
</dbReference>
<protein>
    <submittedName>
        <fullName evidence="14">Neurabin-1</fullName>
    </submittedName>
</protein>
<keyword evidence="8" id="KW-0175">Coiled coil</keyword>
<dbReference type="OrthoDB" id="62701at2759"/>
<evidence type="ECO:0000256" key="12">
    <source>
        <dbReference type="SAM" id="MobiDB-lite"/>
    </source>
</evidence>
<feature type="compositionally biased region" description="Polar residues" evidence="12">
    <location>
        <begin position="544"/>
        <end position="553"/>
    </location>
</feature>
<keyword evidence="3" id="KW-0963">Cytoplasm</keyword>
<dbReference type="PANTHER" id="PTHR16154">
    <property type="entry name" value="NEURABIN"/>
    <property type="match status" value="1"/>
</dbReference>
<keyword evidence="7" id="KW-0770">Synapse</keyword>
<dbReference type="STRING" id="46835.A0A504Y6Z3"/>
<reference evidence="14 15" key="1">
    <citation type="submission" date="2019-04" db="EMBL/GenBank/DDBJ databases">
        <title>Annotation for the trematode Fasciola gigantica.</title>
        <authorList>
            <person name="Choi Y.-J."/>
        </authorList>
    </citation>
    <scope>NUCLEOTIDE SEQUENCE [LARGE SCALE GENOMIC DNA]</scope>
    <source>
        <strain evidence="14">Uganda_cow_1</strain>
    </source>
</reference>
<dbReference type="Proteomes" id="UP000316759">
    <property type="component" value="Unassembled WGS sequence"/>
</dbReference>
<name>A0A504Y6Z3_FASGI</name>
<feature type="region of interest" description="Disordered" evidence="12">
    <location>
        <begin position="196"/>
        <end position="295"/>
    </location>
</feature>
<feature type="region of interest" description="Disordered" evidence="12">
    <location>
        <begin position="483"/>
        <end position="554"/>
    </location>
</feature>
<dbReference type="Pfam" id="PF17817">
    <property type="entry name" value="PDZ_5"/>
    <property type="match status" value="1"/>
</dbReference>
<dbReference type="GO" id="GO:0019722">
    <property type="term" value="P:calcium-mediated signaling"/>
    <property type="evidence" value="ECO:0007669"/>
    <property type="project" value="TreeGrafter"/>
</dbReference>
<keyword evidence="4" id="KW-0597">Phosphoprotein</keyword>
<keyword evidence="6" id="KW-0524">Neurogenesis</keyword>
<dbReference type="InterPro" id="IPR043446">
    <property type="entry name" value="Neurabin-like"/>
</dbReference>
<evidence type="ECO:0000256" key="7">
    <source>
        <dbReference type="ARBA" id="ARBA00023018"/>
    </source>
</evidence>
<gene>
    <name evidence="14" type="ORF">FGIG_01645</name>
</gene>
<dbReference type="GO" id="GO:0007015">
    <property type="term" value="P:actin filament organization"/>
    <property type="evidence" value="ECO:0007669"/>
    <property type="project" value="TreeGrafter"/>
</dbReference>
<feature type="compositionally biased region" description="Polar residues" evidence="12">
    <location>
        <begin position="196"/>
        <end position="206"/>
    </location>
</feature>
<evidence type="ECO:0000256" key="1">
    <source>
        <dbReference type="ARBA" id="ARBA00004245"/>
    </source>
</evidence>
<feature type="compositionally biased region" description="Polar residues" evidence="12">
    <location>
        <begin position="515"/>
        <end position="534"/>
    </location>
</feature>
<evidence type="ECO:0000256" key="8">
    <source>
        <dbReference type="ARBA" id="ARBA00023054"/>
    </source>
</evidence>
<comment type="caution">
    <text evidence="14">The sequence shown here is derived from an EMBL/GenBank/DDBJ whole genome shotgun (WGS) entry which is preliminary data.</text>
</comment>
<sequence>MAVNGTSVTELNPTSEKKFSRVSRLRDMFQNGDVRPIEELDNFEAYVSPPLFANMEDPRRFLRSLPGSPPLSALRNHRSMGSKEAGEKPSTLSKYRPESVIFHTNGLCNANTNAAAASAGSTTTSSPGSNSPSCTVPPARPPKPRNLTIDKTSPLSHNYIPVKTKISSQLKDSIALFENGSRATFQNGEFTEKHSTNNLEVGSSTAVPLMNTKDPTTVRQGDLPKPSRPVSEQSQTNVPIVPTQLRQPLSTKQPETAQAQAQIPNSCSVVPDSSESPLEKIHGKDSDTNYKSSGEPEVSCAGNRLSSCLDRNNQSFLLGVCAAALGFFRLSCAASWIGSTACVIILASALSQATTALDRIDATASSASTDESSILVQDFIVQSDAFRVSPQFLTSNNLEDSLPTLQHAEPIAVATPDEEEDDPLLLFGGEEPAVGSLMPLSASDTTPVNPTLPVPPGLKVVAVDNHGIHILEDGNFFYSVPGLSSRSQSPEEDSNFLLTRSCHHPPNTGDRVETHASSTFSASEHKGSTNTTDPGPTADLSLLPDTSTDSVGRQTRVRFSTEPIMIYSTHSTLEYNRRNDEIDPLAASAEYELEKHLEEMELVNVDLKKGPEGLGISILGLGVDNVGCHQKLGIFIKALTPGGAAEADGR</sequence>
<dbReference type="GO" id="GO:0014069">
    <property type="term" value="C:postsynaptic density"/>
    <property type="evidence" value="ECO:0007669"/>
    <property type="project" value="TreeGrafter"/>
</dbReference>
<keyword evidence="15" id="KW-1185">Reference proteome</keyword>
<dbReference type="Gene3D" id="2.30.42.10">
    <property type="match status" value="1"/>
</dbReference>
<keyword evidence="2" id="KW-0217">Developmental protein</keyword>
<evidence type="ECO:0000256" key="10">
    <source>
        <dbReference type="ARBA" id="ARBA00023212"/>
    </source>
</evidence>
<feature type="domain" description="PDZ" evidence="13">
    <location>
        <begin position="604"/>
        <end position="650"/>
    </location>
</feature>
<feature type="compositionally biased region" description="Polar residues" evidence="12">
    <location>
        <begin position="230"/>
        <end position="276"/>
    </location>
</feature>
<feature type="region of interest" description="Disordered" evidence="12">
    <location>
        <begin position="63"/>
        <end position="94"/>
    </location>
</feature>
<dbReference type="PANTHER" id="PTHR16154:SF6">
    <property type="entry name" value="SPINOPHILIN, ISOFORM J"/>
    <property type="match status" value="1"/>
</dbReference>
<comment type="subcellular location">
    <subcellularLocation>
        <location evidence="1">Cytoplasm</location>
        <location evidence="1">Cytoskeleton</location>
    </subcellularLocation>
    <subcellularLocation>
        <location evidence="11">Synapse</location>
    </subcellularLocation>
</comment>
<dbReference type="GO" id="GO:0005737">
    <property type="term" value="C:cytoplasm"/>
    <property type="evidence" value="ECO:0007669"/>
    <property type="project" value="TreeGrafter"/>
</dbReference>
<evidence type="ECO:0000256" key="6">
    <source>
        <dbReference type="ARBA" id="ARBA00022902"/>
    </source>
</evidence>
<dbReference type="EMBL" id="SUNJ01014177">
    <property type="protein sequence ID" value="TPP56703.1"/>
    <property type="molecule type" value="Genomic_DNA"/>
</dbReference>
<feature type="region of interest" description="Disordered" evidence="12">
    <location>
        <begin position="118"/>
        <end position="155"/>
    </location>
</feature>
<dbReference type="PROSITE" id="PS50106">
    <property type="entry name" value="PDZ"/>
    <property type="match status" value="1"/>
</dbReference>
<organism evidence="14 15">
    <name type="scientific">Fasciola gigantica</name>
    <name type="common">Giant liver fluke</name>
    <dbReference type="NCBI Taxonomy" id="46835"/>
    <lineage>
        <taxon>Eukaryota</taxon>
        <taxon>Metazoa</taxon>
        <taxon>Spiralia</taxon>
        <taxon>Lophotrochozoa</taxon>
        <taxon>Platyhelminthes</taxon>
        <taxon>Trematoda</taxon>
        <taxon>Digenea</taxon>
        <taxon>Plagiorchiida</taxon>
        <taxon>Echinostomata</taxon>
        <taxon>Echinostomatoidea</taxon>
        <taxon>Fasciolidae</taxon>
        <taxon>Fasciola</taxon>
    </lineage>
</organism>
<evidence type="ECO:0000256" key="3">
    <source>
        <dbReference type="ARBA" id="ARBA00022490"/>
    </source>
</evidence>